<keyword evidence="5 10" id="KW-0813">Transport</keyword>
<dbReference type="GO" id="GO:0030288">
    <property type="term" value="C:outer membrane-bounded periplasmic space"/>
    <property type="evidence" value="ECO:0007669"/>
    <property type="project" value="TreeGrafter"/>
</dbReference>
<dbReference type="InterPro" id="IPR018323">
    <property type="entry name" value="OM_lipoprot_carrier_LolA_Pbac"/>
</dbReference>
<dbReference type="GO" id="GO:0042953">
    <property type="term" value="P:lipoprotein transport"/>
    <property type="evidence" value="ECO:0007669"/>
    <property type="project" value="InterPro"/>
</dbReference>
<gene>
    <name evidence="10" type="primary">lolA</name>
    <name evidence="11" type="ORF">MIT9_P1482</name>
</gene>
<sequence length="205" mass="23635" precursor="true">MQLSFFPVIFLLWWAAAATAAPVDALDGFLSRVKTLAADFEQEVIDEHGNVSQRSEGRFYLARPGRFRWEYRKPYRQWVIADGSKVWFYDPDLEQVTVRPLDEALGSAPALLLSGQVRLQERFRVAGQGSEGGRAWVELRPKSKNDVFRRLRVELQRDVLQAMELADNFGQLTRIRFHRLEINPRLDPELFRFSPPPGVDVFEGT</sequence>
<comment type="similarity">
    <text evidence="2 10">Belongs to the LolA family.</text>
</comment>
<evidence type="ECO:0000313" key="12">
    <source>
        <dbReference type="Proteomes" id="UP001321825"/>
    </source>
</evidence>
<dbReference type="KEGG" id="mcau:MIT9_P1482"/>
<keyword evidence="8 10" id="KW-0653">Protein transport</keyword>
<comment type="subcellular location">
    <subcellularLocation>
        <location evidence="1 10">Periplasm</location>
    </subcellularLocation>
</comment>
<protein>
    <recommendedName>
        <fullName evidence="4 10">Outer-membrane lipoprotein carrier protein</fullName>
    </recommendedName>
</protein>
<dbReference type="PANTHER" id="PTHR35869">
    <property type="entry name" value="OUTER-MEMBRANE LIPOPROTEIN CARRIER PROTEIN"/>
    <property type="match status" value="1"/>
</dbReference>
<evidence type="ECO:0000256" key="7">
    <source>
        <dbReference type="ARBA" id="ARBA00022764"/>
    </source>
</evidence>
<accession>A0AAU9C3U4</accession>
<dbReference type="InterPro" id="IPR029046">
    <property type="entry name" value="LolA/LolB/LppX"/>
</dbReference>
<comment type="function">
    <text evidence="10">Participates in the translocation of lipoproteins from the inner membrane to the outer membrane. Only forms a complex with a lipoprotein if the residue after the N-terminal Cys is not an aspartate (The Asp acts as a targeting signal to indicate that the lipoprotein should stay in the inner membrane).</text>
</comment>
<keyword evidence="9 10" id="KW-0143">Chaperone</keyword>
<dbReference type="RefSeq" id="WP_317704324.1">
    <property type="nucleotide sequence ID" value="NZ_AP024714.1"/>
</dbReference>
<evidence type="ECO:0000256" key="8">
    <source>
        <dbReference type="ARBA" id="ARBA00022927"/>
    </source>
</evidence>
<feature type="chain" id="PRO_5043068337" description="Outer-membrane lipoprotein carrier protein" evidence="10">
    <location>
        <begin position="21"/>
        <end position="205"/>
    </location>
</feature>
<dbReference type="InterPro" id="IPR004564">
    <property type="entry name" value="OM_lipoprot_carrier_LolA-like"/>
</dbReference>
<evidence type="ECO:0000256" key="2">
    <source>
        <dbReference type="ARBA" id="ARBA00007615"/>
    </source>
</evidence>
<dbReference type="CDD" id="cd16325">
    <property type="entry name" value="LolA"/>
    <property type="match status" value="1"/>
</dbReference>
<evidence type="ECO:0000256" key="10">
    <source>
        <dbReference type="HAMAP-Rule" id="MF_00240"/>
    </source>
</evidence>
<evidence type="ECO:0000256" key="4">
    <source>
        <dbReference type="ARBA" id="ARBA00014035"/>
    </source>
</evidence>
<name>A0AAU9C3U4_9GAMM</name>
<dbReference type="GO" id="GO:0044874">
    <property type="term" value="P:lipoprotein localization to outer membrane"/>
    <property type="evidence" value="ECO:0007669"/>
    <property type="project" value="UniProtKB-UniRule"/>
</dbReference>
<comment type="subunit">
    <text evidence="3 10">Monomer.</text>
</comment>
<proteinExistence type="inferred from homology"/>
<keyword evidence="12" id="KW-1185">Reference proteome</keyword>
<dbReference type="Gene3D" id="2.50.20.10">
    <property type="entry name" value="Lipoprotein localisation LolA/LolB/LppX"/>
    <property type="match status" value="1"/>
</dbReference>
<evidence type="ECO:0000256" key="3">
    <source>
        <dbReference type="ARBA" id="ARBA00011245"/>
    </source>
</evidence>
<dbReference type="AlphaFoldDB" id="A0AAU9C3U4"/>
<feature type="signal peptide" evidence="10">
    <location>
        <begin position="1"/>
        <end position="20"/>
    </location>
</feature>
<keyword evidence="6 10" id="KW-0732">Signal</keyword>
<evidence type="ECO:0000256" key="5">
    <source>
        <dbReference type="ARBA" id="ARBA00022448"/>
    </source>
</evidence>
<dbReference type="SUPFAM" id="SSF89392">
    <property type="entry name" value="Prokaryotic lipoproteins and lipoprotein localization factors"/>
    <property type="match status" value="1"/>
</dbReference>
<evidence type="ECO:0000313" key="11">
    <source>
        <dbReference type="EMBL" id="BCX81900.1"/>
    </source>
</evidence>
<organism evidence="11 12">
    <name type="scientific">Methylomarinovum caldicuralii</name>
    <dbReference type="NCBI Taxonomy" id="438856"/>
    <lineage>
        <taxon>Bacteria</taxon>
        <taxon>Pseudomonadati</taxon>
        <taxon>Pseudomonadota</taxon>
        <taxon>Gammaproteobacteria</taxon>
        <taxon>Methylococcales</taxon>
        <taxon>Methylothermaceae</taxon>
        <taxon>Methylomarinovum</taxon>
    </lineage>
</organism>
<evidence type="ECO:0000256" key="6">
    <source>
        <dbReference type="ARBA" id="ARBA00022729"/>
    </source>
</evidence>
<evidence type="ECO:0000256" key="9">
    <source>
        <dbReference type="ARBA" id="ARBA00023186"/>
    </source>
</evidence>
<keyword evidence="11" id="KW-0449">Lipoprotein</keyword>
<dbReference type="PANTHER" id="PTHR35869:SF1">
    <property type="entry name" value="OUTER-MEMBRANE LIPOPROTEIN CARRIER PROTEIN"/>
    <property type="match status" value="1"/>
</dbReference>
<dbReference type="HAMAP" id="MF_00240">
    <property type="entry name" value="LolA"/>
    <property type="match status" value="1"/>
</dbReference>
<dbReference type="Pfam" id="PF03548">
    <property type="entry name" value="LolA"/>
    <property type="match status" value="1"/>
</dbReference>
<evidence type="ECO:0000256" key="1">
    <source>
        <dbReference type="ARBA" id="ARBA00004418"/>
    </source>
</evidence>
<reference evidence="12" key="1">
    <citation type="journal article" date="2024" name="Int. J. Syst. Evol. Microbiol.">
        <title>Methylomarinovum tepidoasis sp. nov., a moderately thermophilic methanotroph of the family Methylothermaceae isolated from a deep-sea hydrothermal field.</title>
        <authorList>
            <person name="Hirayama H."/>
            <person name="Takaki Y."/>
            <person name="Abe M."/>
            <person name="Miyazaki M."/>
            <person name="Uematsu K."/>
            <person name="Matsui Y."/>
            <person name="Takai K."/>
        </authorList>
    </citation>
    <scope>NUCLEOTIDE SEQUENCE [LARGE SCALE GENOMIC DNA]</scope>
    <source>
        <strain evidence="12">IT-9</strain>
    </source>
</reference>
<dbReference type="Proteomes" id="UP001321825">
    <property type="component" value="Chromosome"/>
</dbReference>
<dbReference type="EMBL" id="AP024714">
    <property type="protein sequence ID" value="BCX81900.1"/>
    <property type="molecule type" value="Genomic_DNA"/>
</dbReference>
<dbReference type="NCBIfam" id="TIGR00547">
    <property type="entry name" value="lolA"/>
    <property type="match status" value="1"/>
</dbReference>
<keyword evidence="7 10" id="KW-0574">Periplasm</keyword>